<sequence>MLDKLDIEISNRFSKLRVLNERFGFLCSIESVINIPNWETNKAEMENLHKKCFILASWYSNDLNGNKFFDDFKGIVSLSSAKLQEKMDFSPIGLLTYISFLGLKSFKTFATALQIFITLTVSVASCERSFSKLKLIKSYLHKFASENDFYDILQDFATIKSRKIQF</sequence>
<organism evidence="1 2">
    <name type="scientific">Hydra vulgaris</name>
    <name type="common">Hydra</name>
    <name type="synonym">Hydra attenuata</name>
    <dbReference type="NCBI Taxonomy" id="6087"/>
    <lineage>
        <taxon>Eukaryota</taxon>
        <taxon>Metazoa</taxon>
        <taxon>Cnidaria</taxon>
        <taxon>Hydrozoa</taxon>
        <taxon>Hydroidolina</taxon>
        <taxon>Anthoathecata</taxon>
        <taxon>Aplanulata</taxon>
        <taxon>Hydridae</taxon>
        <taxon>Hydra</taxon>
    </lineage>
</organism>
<accession>A0ABM4CUA3</accession>
<protein>
    <submittedName>
        <fullName evidence="2">Uncharacterized protein LOC136086934</fullName>
    </submittedName>
</protein>
<dbReference type="GeneID" id="136086934"/>
<proteinExistence type="predicted"/>
<reference evidence="2" key="1">
    <citation type="submission" date="2025-08" db="UniProtKB">
        <authorList>
            <consortium name="RefSeq"/>
        </authorList>
    </citation>
    <scope>IDENTIFICATION</scope>
</reference>
<name>A0ABM4CUA3_HYDVU</name>
<evidence type="ECO:0000313" key="1">
    <source>
        <dbReference type="Proteomes" id="UP001652625"/>
    </source>
</evidence>
<evidence type="ECO:0000313" key="2">
    <source>
        <dbReference type="RefSeq" id="XP_065665506.1"/>
    </source>
</evidence>
<dbReference type="RefSeq" id="XP_065665506.1">
    <property type="nucleotide sequence ID" value="XM_065809434.1"/>
</dbReference>
<keyword evidence="1" id="KW-1185">Reference proteome</keyword>
<dbReference type="Proteomes" id="UP001652625">
    <property type="component" value="Chromosome 11"/>
</dbReference>
<gene>
    <name evidence="2" type="primary">LOC136086934</name>
</gene>